<dbReference type="InterPro" id="IPR017441">
    <property type="entry name" value="Protein_kinase_ATP_BS"/>
</dbReference>
<proteinExistence type="inferred from homology"/>
<dbReference type="InterPro" id="IPR050660">
    <property type="entry name" value="NEK_Ser/Thr_kinase"/>
</dbReference>
<dbReference type="GO" id="GO:0005524">
    <property type="term" value="F:ATP binding"/>
    <property type="evidence" value="ECO:0007669"/>
    <property type="project" value="UniProtKB-UniRule"/>
</dbReference>
<dbReference type="PANTHER" id="PTHR43671">
    <property type="entry name" value="SERINE/THREONINE-PROTEIN KINASE NEK"/>
    <property type="match status" value="1"/>
</dbReference>
<dbReference type="AlphaFoldDB" id="A0A7X4HH92"/>
<dbReference type="PROSITE" id="PS00108">
    <property type="entry name" value="PROTEIN_KINASE_ST"/>
    <property type="match status" value="1"/>
</dbReference>
<evidence type="ECO:0000256" key="5">
    <source>
        <dbReference type="ARBA" id="ARBA00022777"/>
    </source>
</evidence>
<dbReference type="PROSITE" id="PS00107">
    <property type="entry name" value="PROTEIN_KINASE_ATP"/>
    <property type="match status" value="1"/>
</dbReference>
<comment type="similarity">
    <text evidence="1">Belongs to the protein kinase superfamily. NEK Ser/Thr protein kinase family. NIMA subfamily.</text>
</comment>
<evidence type="ECO:0000256" key="1">
    <source>
        <dbReference type="ARBA" id="ARBA00010886"/>
    </source>
</evidence>
<dbReference type="SMART" id="SM00028">
    <property type="entry name" value="TPR"/>
    <property type="match status" value="6"/>
</dbReference>
<evidence type="ECO:0000313" key="10">
    <source>
        <dbReference type="EMBL" id="MYN11130.1"/>
    </source>
</evidence>
<evidence type="ECO:0000256" key="8">
    <source>
        <dbReference type="PROSITE-ProRule" id="PRU10141"/>
    </source>
</evidence>
<dbReference type="PROSITE" id="PS50011">
    <property type="entry name" value="PROTEIN_KINASE_DOM"/>
    <property type="match status" value="1"/>
</dbReference>
<evidence type="ECO:0000256" key="7">
    <source>
        <dbReference type="PROSITE-ProRule" id="PRU00339"/>
    </source>
</evidence>
<comment type="caution">
    <text evidence="10">The sequence shown here is derived from an EMBL/GenBank/DDBJ whole genome shotgun (WGS) entry which is preliminary data.</text>
</comment>
<dbReference type="GO" id="GO:0004674">
    <property type="term" value="F:protein serine/threonine kinase activity"/>
    <property type="evidence" value="ECO:0007669"/>
    <property type="project" value="UniProtKB-EC"/>
</dbReference>
<dbReference type="InterPro" id="IPR011990">
    <property type="entry name" value="TPR-like_helical_dom_sf"/>
</dbReference>
<dbReference type="Gene3D" id="3.30.200.20">
    <property type="entry name" value="Phosphorylase Kinase, domain 1"/>
    <property type="match status" value="1"/>
</dbReference>
<dbReference type="Gene3D" id="1.10.510.10">
    <property type="entry name" value="Transferase(Phosphotransferase) domain 1"/>
    <property type="match status" value="1"/>
</dbReference>
<dbReference type="EC" id="2.7.11.1" evidence="2"/>
<keyword evidence="7" id="KW-0802">TPR repeat</keyword>
<evidence type="ECO:0000256" key="2">
    <source>
        <dbReference type="ARBA" id="ARBA00012513"/>
    </source>
</evidence>
<reference evidence="10 11" key="1">
    <citation type="submission" date="2019-12" db="EMBL/GenBank/DDBJ databases">
        <title>Novel species isolated from a subtropical stream in China.</title>
        <authorList>
            <person name="Lu H."/>
        </authorList>
    </citation>
    <scope>NUCLEOTIDE SEQUENCE [LARGE SCALE GENOMIC DNA]</scope>
    <source>
        <strain evidence="10 11">FT127W</strain>
    </source>
</reference>
<dbReference type="Pfam" id="PF14559">
    <property type="entry name" value="TPR_19"/>
    <property type="match status" value="1"/>
</dbReference>
<protein>
    <recommendedName>
        <fullName evidence="2">non-specific serine/threonine protein kinase</fullName>
        <ecNumber evidence="2">2.7.11.1</ecNumber>
    </recommendedName>
</protein>
<dbReference type="InterPro" id="IPR011009">
    <property type="entry name" value="Kinase-like_dom_sf"/>
</dbReference>
<accession>A0A7X4HH92</accession>
<dbReference type="Pfam" id="PF13181">
    <property type="entry name" value="TPR_8"/>
    <property type="match status" value="1"/>
</dbReference>
<sequence length="735" mass="80463">MENQAAEVTSPPPDVPQFQHYQILARLGAGGHGEVYEGWDSRLRRKVAIKRHRALDPLRDPASLVKEARMTASLHHPAFAQIYSIEQDDEGWAIVMELIAGQTWRQLAQDKEHPLDLPTVLGWMGQLAVAMEAAHESGLIHGDLKPSNLMLDPAGKVRILDLGLAFHDDAQATTSVMQLEQQGTIAYMAPEVLLGAAPGRQSDIYAMGVILFELATGARPFGNMSGLALAAAQMQSSSNDWTFPDTLPEEIIQLIRALTARRLDQRLANMNLVKQRTAACIDYINNDTGDSAGNVATKRSSRFADKQALVRNWKTFAAGAILLVSAGCWLFLATDSPLGKVNPPFSKAQAISRALAALQQSDQPERLEAATRDFTAILERDPDNAAAVAGMSLVYSYRYLSDSQDETWLQRATASAQQALKLDGQLALSHAAQAWVLSKQGKREQALAECERALALEPGHYFGTLGKAVALRKLRRFDEAKQWLEQAIQRNPGERVFADELGSLHFDQGNYAAAEQAFRRSMKLQPDSAFAYANLNATLLRLNRSEEGLQVLQQGLQVRPNGVLYTSLGNALFARGDYVGAAEAFDRAVTPPAGNPNNYLRWANLGDTLLWIPGKAGQAKDAYRKALKLLEPRQQIAPNDSTLLSRMGLYSVRAGDNERGIDLLRKATSLAPSSPDVHFRTGLAYELLGKRELALEALAQAKKNGYPASAIASEPDLVALRRDTRYMSLSPDGVK</sequence>
<dbReference type="Pfam" id="PF00069">
    <property type="entry name" value="Pkinase"/>
    <property type="match status" value="1"/>
</dbReference>
<dbReference type="Gene3D" id="1.25.40.10">
    <property type="entry name" value="Tetratricopeptide repeat domain"/>
    <property type="match status" value="2"/>
</dbReference>
<evidence type="ECO:0000259" key="9">
    <source>
        <dbReference type="PROSITE" id="PS50011"/>
    </source>
</evidence>
<dbReference type="PROSITE" id="PS50005">
    <property type="entry name" value="TPR"/>
    <property type="match status" value="2"/>
</dbReference>
<evidence type="ECO:0000256" key="6">
    <source>
        <dbReference type="ARBA" id="ARBA00022840"/>
    </source>
</evidence>
<dbReference type="SUPFAM" id="SSF48452">
    <property type="entry name" value="TPR-like"/>
    <property type="match status" value="2"/>
</dbReference>
<keyword evidence="11" id="KW-1185">Reference proteome</keyword>
<organism evidence="10 11">
    <name type="scientific">Pseudoduganella aquatica</name>
    <dbReference type="NCBI Taxonomy" id="2660641"/>
    <lineage>
        <taxon>Bacteria</taxon>
        <taxon>Pseudomonadati</taxon>
        <taxon>Pseudomonadota</taxon>
        <taxon>Betaproteobacteria</taxon>
        <taxon>Burkholderiales</taxon>
        <taxon>Oxalobacteraceae</taxon>
        <taxon>Telluria group</taxon>
        <taxon>Pseudoduganella</taxon>
    </lineage>
</organism>
<feature type="domain" description="Protein kinase" evidence="9">
    <location>
        <begin position="21"/>
        <end position="284"/>
    </location>
</feature>
<evidence type="ECO:0000256" key="3">
    <source>
        <dbReference type="ARBA" id="ARBA00022679"/>
    </source>
</evidence>
<feature type="repeat" description="TPR" evidence="7">
    <location>
        <begin position="495"/>
        <end position="528"/>
    </location>
</feature>
<dbReference type="RefSeq" id="WP_161075401.1">
    <property type="nucleotide sequence ID" value="NZ_WWCU01000056.1"/>
</dbReference>
<dbReference type="SMART" id="SM00220">
    <property type="entry name" value="S_TKc"/>
    <property type="match status" value="1"/>
</dbReference>
<dbReference type="PANTHER" id="PTHR43671:SF13">
    <property type="entry name" value="SERINE_THREONINE-PROTEIN KINASE NEK2"/>
    <property type="match status" value="1"/>
</dbReference>
<dbReference type="CDD" id="cd14014">
    <property type="entry name" value="STKc_PknB_like"/>
    <property type="match status" value="1"/>
</dbReference>
<name>A0A7X4HH92_9BURK</name>
<dbReference type="InterPro" id="IPR008271">
    <property type="entry name" value="Ser/Thr_kinase_AS"/>
</dbReference>
<dbReference type="SUPFAM" id="SSF56112">
    <property type="entry name" value="Protein kinase-like (PK-like)"/>
    <property type="match status" value="1"/>
</dbReference>
<gene>
    <name evidence="10" type="ORF">GTP77_27810</name>
</gene>
<dbReference type="InterPro" id="IPR000719">
    <property type="entry name" value="Prot_kinase_dom"/>
</dbReference>
<evidence type="ECO:0000256" key="4">
    <source>
        <dbReference type="ARBA" id="ARBA00022741"/>
    </source>
</evidence>
<keyword evidence="6 8" id="KW-0067">ATP-binding</keyword>
<dbReference type="InterPro" id="IPR019734">
    <property type="entry name" value="TPR_rpt"/>
</dbReference>
<keyword evidence="4 8" id="KW-0547">Nucleotide-binding</keyword>
<keyword evidence="5 10" id="KW-0418">Kinase</keyword>
<feature type="binding site" evidence="8">
    <location>
        <position position="50"/>
    </location>
    <ligand>
        <name>ATP</name>
        <dbReference type="ChEBI" id="CHEBI:30616"/>
    </ligand>
</feature>
<keyword evidence="3" id="KW-0808">Transferase</keyword>
<evidence type="ECO:0000313" key="11">
    <source>
        <dbReference type="Proteomes" id="UP000450676"/>
    </source>
</evidence>
<dbReference type="Proteomes" id="UP000450676">
    <property type="component" value="Unassembled WGS sequence"/>
</dbReference>
<dbReference type="EMBL" id="WWCU01000056">
    <property type="protein sequence ID" value="MYN11130.1"/>
    <property type="molecule type" value="Genomic_DNA"/>
</dbReference>
<feature type="repeat" description="TPR" evidence="7">
    <location>
        <begin position="641"/>
        <end position="674"/>
    </location>
</feature>
<dbReference type="Pfam" id="PF13432">
    <property type="entry name" value="TPR_16"/>
    <property type="match status" value="2"/>
</dbReference>